<dbReference type="RefSeq" id="WP_272060461.1">
    <property type="nucleotide sequence ID" value="NZ_JAQMPX010000125.1"/>
</dbReference>
<protein>
    <submittedName>
        <fullName evidence="2">DUF4825 domain-containing protein</fullName>
    </submittedName>
</protein>
<dbReference type="EMBL" id="JAQMPX010000125">
    <property type="protein sequence ID" value="MDB9140282.1"/>
    <property type="molecule type" value="Genomic_DNA"/>
</dbReference>
<evidence type="ECO:0000259" key="1">
    <source>
        <dbReference type="Pfam" id="PF16107"/>
    </source>
</evidence>
<proteinExistence type="predicted"/>
<dbReference type="InterPro" id="IPR032250">
    <property type="entry name" value="DUF4825"/>
</dbReference>
<name>A0AAW6F9G7_PARDI</name>
<dbReference type="Pfam" id="PF16107">
    <property type="entry name" value="DUF4825"/>
    <property type="match status" value="1"/>
</dbReference>
<comment type="caution">
    <text evidence="2">The sequence shown here is derived from an EMBL/GenBank/DDBJ whole genome shotgun (WGS) entry which is preliminary data.</text>
</comment>
<evidence type="ECO:0000313" key="2">
    <source>
        <dbReference type="EMBL" id="MDB9140282.1"/>
    </source>
</evidence>
<dbReference type="Proteomes" id="UP001211522">
    <property type="component" value="Unassembled WGS sequence"/>
</dbReference>
<feature type="domain" description="DUF4825" evidence="1">
    <location>
        <begin position="40"/>
        <end position="126"/>
    </location>
</feature>
<organism evidence="2 3">
    <name type="scientific">Parabacteroides distasonis</name>
    <dbReference type="NCBI Taxonomy" id="823"/>
    <lineage>
        <taxon>Bacteria</taxon>
        <taxon>Pseudomonadati</taxon>
        <taxon>Bacteroidota</taxon>
        <taxon>Bacteroidia</taxon>
        <taxon>Bacteroidales</taxon>
        <taxon>Tannerellaceae</taxon>
        <taxon>Parabacteroides</taxon>
    </lineage>
</organism>
<gene>
    <name evidence="2" type="ORF">PN612_17485</name>
</gene>
<accession>A0AAW6F9G7</accession>
<sequence>MKTTGTKMQIFTRMALSVLLVGSQFCGCRHSGTNPGHGSIYDYKTRYVGDNTKVIGVVNRQDYPEGLRYASIAIDVIEPGGASCLLVKMQAEKPVAKEKFFKNAVCTFALIDNLSQLKYVNSVNDTTIAAFSRDAVNLALKENGQNSCEEIGKSKTAFSTYLNPE</sequence>
<evidence type="ECO:0000313" key="3">
    <source>
        <dbReference type="Proteomes" id="UP001211522"/>
    </source>
</evidence>
<reference evidence="2" key="1">
    <citation type="submission" date="2023-01" db="EMBL/GenBank/DDBJ databases">
        <title>Human gut microbiome strain richness.</title>
        <authorList>
            <person name="Chen-Liaw A."/>
        </authorList>
    </citation>
    <scope>NUCLEOTIDE SEQUENCE</scope>
    <source>
        <strain evidence="2">D35st1_E5_D35t1_190705</strain>
    </source>
</reference>
<dbReference type="AlphaFoldDB" id="A0AAW6F9G7"/>